<name>A0ACB8UN99_9EURO</name>
<proteinExistence type="predicted"/>
<protein>
    <submittedName>
        <fullName evidence="1">Uncharacterized protein</fullName>
    </submittedName>
</protein>
<gene>
    <name evidence="1" type="ORF">LOY88_006289</name>
</gene>
<reference evidence="1" key="1">
    <citation type="journal article" date="2022" name="bioRxiv">
        <title>Population genetic analysis of Ophidiomyces ophidiicola, the causative agent of snake fungal disease, indicates recent introductions to the USA.</title>
        <authorList>
            <person name="Ladner J.T."/>
            <person name="Palmer J.M."/>
            <person name="Ettinger C.L."/>
            <person name="Stajich J.E."/>
            <person name="Farrell T.M."/>
            <person name="Glorioso B.M."/>
            <person name="Lawson B."/>
            <person name="Price S.J."/>
            <person name="Stengle A.G."/>
            <person name="Grear D.A."/>
            <person name="Lorch J.M."/>
        </authorList>
    </citation>
    <scope>NUCLEOTIDE SEQUENCE</scope>
    <source>
        <strain evidence="1">NWHC 24266-5</strain>
    </source>
</reference>
<dbReference type="EMBL" id="JALBCA010000143">
    <property type="protein sequence ID" value="KAI2382121.1"/>
    <property type="molecule type" value="Genomic_DNA"/>
</dbReference>
<comment type="caution">
    <text evidence="1">The sequence shown here is derived from an EMBL/GenBank/DDBJ whole genome shotgun (WGS) entry which is preliminary data.</text>
</comment>
<evidence type="ECO:0000313" key="1">
    <source>
        <dbReference type="EMBL" id="KAI2382121.1"/>
    </source>
</evidence>
<organism evidence="1">
    <name type="scientific">Ophidiomyces ophidiicola</name>
    <dbReference type="NCBI Taxonomy" id="1387563"/>
    <lineage>
        <taxon>Eukaryota</taxon>
        <taxon>Fungi</taxon>
        <taxon>Dikarya</taxon>
        <taxon>Ascomycota</taxon>
        <taxon>Pezizomycotina</taxon>
        <taxon>Eurotiomycetes</taxon>
        <taxon>Eurotiomycetidae</taxon>
        <taxon>Onygenales</taxon>
        <taxon>Onygenaceae</taxon>
        <taxon>Ophidiomyces</taxon>
    </lineage>
</organism>
<accession>A0ACB8UN99</accession>
<sequence>MPLNTDIQYAQGSDASVAQPEVERLLHKEAGRWVMTQDMQGIKREYNFKSFKQAWGFMSTVAEECKVEKHHPEWTNIYNKVCITWTTHRPRGLSLKDLKMARFCDEQAELHGEILVPHPVSQSQ</sequence>